<evidence type="ECO:0000313" key="1">
    <source>
        <dbReference type="EMBL" id="GGU66445.1"/>
    </source>
</evidence>
<comment type="caution">
    <text evidence="1">The sequence shown here is derived from an EMBL/GenBank/DDBJ whole genome shotgun (WGS) entry which is preliminary data.</text>
</comment>
<dbReference type="SUPFAM" id="SSF48239">
    <property type="entry name" value="Terpenoid cyclases/Protein prenyltransferases"/>
    <property type="match status" value="1"/>
</dbReference>
<dbReference type="EMBL" id="BMTP01000027">
    <property type="protein sequence ID" value="GGU66445.1"/>
    <property type="molecule type" value="Genomic_DNA"/>
</dbReference>
<sequence>MLAATASVERAVARGSLYLSRSLDGDGGAPSAWLSWDACFRDRFTGGQARAVLRERFGADPGFDLGDEVFTAMVALVLLPSAVTSAHSELEARLSRQIESARWQRRYRFFSAANGFPADTDCTGLAVSALHERGLLAAGDLQEHVADLLRAAAPAPGSVPRSSAHGDEGRLPPRVLMVYWDDGLEPATAPRGRRLDAVVCANALYAVKLCASPLTEDAQAAVAATTHYLAGHVESGRYLEGTRYYPSPDAFLYAASRLCARFPHDFRDLAGHLRMAFLHREASAPSSRLATAPGTALDLALRILTADRLGLAEGQEERRTLLAAVQQNDGSWPACAYYRMGRFPVYFGSPYLTTVFTLAALRTREDRPLGQAPTVPGLRLSMSTEG</sequence>
<keyword evidence="2" id="KW-1185">Reference proteome</keyword>
<dbReference type="AlphaFoldDB" id="A0A918I4Q4"/>
<dbReference type="Proteomes" id="UP000636661">
    <property type="component" value="Unassembled WGS sequence"/>
</dbReference>
<accession>A0A918I4Q4</accession>
<reference evidence="1" key="2">
    <citation type="submission" date="2020-09" db="EMBL/GenBank/DDBJ databases">
        <authorList>
            <person name="Sun Q."/>
            <person name="Ohkuma M."/>
        </authorList>
    </citation>
    <scope>NUCLEOTIDE SEQUENCE</scope>
    <source>
        <strain evidence="1">JCM 4391</strain>
    </source>
</reference>
<name>A0A918I4Q4_9ACTN</name>
<gene>
    <name evidence="1" type="ORF">GCM10010274_63870</name>
</gene>
<reference evidence="1" key="1">
    <citation type="journal article" date="2014" name="Int. J. Syst. Evol. Microbiol.">
        <title>Complete genome sequence of Corynebacterium casei LMG S-19264T (=DSM 44701T), isolated from a smear-ripened cheese.</title>
        <authorList>
            <consortium name="US DOE Joint Genome Institute (JGI-PGF)"/>
            <person name="Walter F."/>
            <person name="Albersmeier A."/>
            <person name="Kalinowski J."/>
            <person name="Ruckert C."/>
        </authorList>
    </citation>
    <scope>NUCLEOTIDE SEQUENCE</scope>
    <source>
        <strain evidence="1">JCM 4391</strain>
    </source>
</reference>
<dbReference type="InterPro" id="IPR008930">
    <property type="entry name" value="Terpenoid_cyclase/PrenylTrfase"/>
</dbReference>
<evidence type="ECO:0000313" key="2">
    <source>
        <dbReference type="Proteomes" id="UP000636661"/>
    </source>
</evidence>
<organism evidence="1 2">
    <name type="scientific">Streptomyces lavendofoliae</name>
    <dbReference type="NCBI Taxonomy" id="67314"/>
    <lineage>
        <taxon>Bacteria</taxon>
        <taxon>Bacillati</taxon>
        <taxon>Actinomycetota</taxon>
        <taxon>Actinomycetes</taxon>
        <taxon>Kitasatosporales</taxon>
        <taxon>Streptomycetaceae</taxon>
        <taxon>Streptomyces</taxon>
    </lineage>
</organism>
<protein>
    <submittedName>
        <fullName evidence="1">Uncharacterized protein</fullName>
    </submittedName>
</protein>
<proteinExistence type="predicted"/>